<dbReference type="Pfam" id="PF17194">
    <property type="entry name" value="AbiEi_3_N"/>
    <property type="match status" value="1"/>
</dbReference>
<name>A0A3B0YXA1_9ZZZZ</name>
<accession>A0A3B0YXA1</accession>
<protein>
    <recommendedName>
        <fullName evidence="1">Transcriptional regulator AbiEi antitoxin N-terminal domain-containing protein</fullName>
    </recommendedName>
</protein>
<organism evidence="2">
    <name type="scientific">hydrothermal vent metagenome</name>
    <dbReference type="NCBI Taxonomy" id="652676"/>
    <lineage>
        <taxon>unclassified sequences</taxon>
        <taxon>metagenomes</taxon>
        <taxon>ecological metagenomes</taxon>
    </lineage>
</organism>
<dbReference type="InterPro" id="IPR021561">
    <property type="entry name" value="AbiEi_3"/>
</dbReference>
<sequence>MESKINRLLQDWPPHVVGTQRWLTSKGVDYRLADKYVRSGWLKRLGHGAYVRAGSSVDWPGAVHALQTQLGLDIHPGAITAFELRGYAHYLALGGREVVLFATAKTKLPAWFNNHPWSQPVRLVSSGMFTNDKDSVSMVKVEDVELAVATLERAAFEMMTLVPKQQSFEEALQIMESLTSLRPRVVQRLLETCRSVKAKRLFMVAAERMNHPWLDDLDLSHIDFGSGKRTIHPGGRLDKKYNLVVADTNHP</sequence>
<evidence type="ECO:0000259" key="1">
    <source>
        <dbReference type="Pfam" id="PF17194"/>
    </source>
</evidence>
<gene>
    <name evidence="2" type="ORF">MNBD_GAMMA13-2061</name>
</gene>
<feature type="domain" description="Transcriptional regulator AbiEi antitoxin N-terminal" evidence="1">
    <location>
        <begin position="1"/>
        <end position="93"/>
    </location>
</feature>
<dbReference type="EMBL" id="UOFK01000207">
    <property type="protein sequence ID" value="VAW79982.1"/>
    <property type="molecule type" value="Genomic_DNA"/>
</dbReference>
<dbReference type="Pfam" id="PF11459">
    <property type="entry name" value="AbiEi_3"/>
    <property type="match status" value="1"/>
</dbReference>
<dbReference type="AlphaFoldDB" id="A0A3B0YXA1"/>
<reference evidence="2" key="1">
    <citation type="submission" date="2018-06" db="EMBL/GenBank/DDBJ databases">
        <authorList>
            <person name="Zhirakovskaya E."/>
        </authorList>
    </citation>
    <scope>NUCLEOTIDE SEQUENCE</scope>
</reference>
<proteinExistence type="predicted"/>
<dbReference type="InterPro" id="IPR033455">
    <property type="entry name" value="AbiEi_3_N"/>
</dbReference>
<evidence type="ECO:0000313" key="2">
    <source>
        <dbReference type="EMBL" id="VAW79982.1"/>
    </source>
</evidence>